<dbReference type="VEuPathDB" id="FungiDB:MELLADRAFT_63177"/>
<dbReference type="PANTHER" id="PTHR14374">
    <property type="entry name" value="FOIE GRAS"/>
    <property type="match status" value="1"/>
</dbReference>
<name>F4RLQ1_MELLP</name>
<feature type="region of interest" description="Disordered" evidence="1">
    <location>
        <begin position="98"/>
        <end position="121"/>
    </location>
</feature>
<dbReference type="eggNOG" id="KOG4386">
    <property type="taxonomic scope" value="Eukaryota"/>
</dbReference>
<dbReference type="GeneID" id="18930043"/>
<reference evidence="4" key="1">
    <citation type="journal article" date="2011" name="Proc. Natl. Acad. Sci. U.S.A.">
        <title>Obligate biotrophy features unraveled by the genomic analysis of rust fungi.</title>
        <authorList>
            <person name="Duplessis S."/>
            <person name="Cuomo C.A."/>
            <person name="Lin Y.-C."/>
            <person name="Aerts A."/>
            <person name="Tisserant E."/>
            <person name="Veneault-Fourrey C."/>
            <person name="Joly D.L."/>
            <person name="Hacquard S."/>
            <person name="Amselem J."/>
            <person name="Cantarel B.L."/>
            <person name="Chiu R."/>
            <person name="Coutinho P.M."/>
            <person name="Feau N."/>
            <person name="Field M."/>
            <person name="Frey P."/>
            <person name="Gelhaye E."/>
            <person name="Goldberg J."/>
            <person name="Grabherr M.G."/>
            <person name="Kodira C.D."/>
            <person name="Kohler A."/>
            <person name="Kuees U."/>
            <person name="Lindquist E.A."/>
            <person name="Lucas S.M."/>
            <person name="Mago R."/>
            <person name="Mauceli E."/>
            <person name="Morin E."/>
            <person name="Murat C."/>
            <person name="Pangilinan J.L."/>
            <person name="Park R."/>
            <person name="Pearson M."/>
            <person name="Quesneville H."/>
            <person name="Rouhier N."/>
            <person name="Sakthikumar S."/>
            <person name="Salamov A.A."/>
            <person name="Schmutz J."/>
            <person name="Selles B."/>
            <person name="Shapiro H."/>
            <person name="Tanguay P."/>
            <person name="Tuskan G.A."/>
            <person name="Henrissat B."/>
            <person name="Van de Peer Y."/>
            <person name="Rouze P."/>
            <person name="Ellis J.G."/>
            <person name="Dodds P.N."/>
            <person name="Schein J.E."/>
            <person name="Zhong S."/>
            <person name="Hamelin R.C."/>
            <person name="Grigoriev I.V."/>
            <person name="Szabo L.J."/>
            <person name="Martin F."/>
        </authorList>
    </citation>
    <scope>NUCLEOTIDE SEQUENCE [LARGE SCALE GENOMIC DNA]</scope>
    <source>
        <strain evidence="4">98AG31 / pathotype 3-4-7</strain>
    </source>
</reference>
<dbReference type="KEGG" id="mlr:MELLADRAFT_63177"/>
<dbReference type="HOGENOM" id="CLU_003572_2_0_1"/>
<evidence type="ECO:0000313" key="3">
    <source>
        <dbReference type="EMBL" id="EGG06574.1"/>
    </source>
</evidence>
<dbReference type="RefSeq" id="XP_007410014.1">
    <property type="nucleotide sequence ID" value="XM_007409952.1"/>
</dbReference>
<dbReference type="OrthoDB" id="6278596at2759"/>
<proteinExistence type="predicted"/>
<sequence length="1297" mass="149180">MDTQPIEFLSHHLPLLFFAGLNPITSTPVPEDVKNVNPILQNPSSVPIDPFQALSNSLRHALTINQSGIQIWDPRTYHQNSKPPDFRVVMVDKNVRFPPRKARPSSNSNPSSSMIHSPLSPLTPNSPLYPDGIMTPIWIRKHRDMIPSVFVLTLTLWEPPSSMAKFKENNLNGSGNGTDEIDSKEFEQQKSFDHQLIYEIIERKKTTTERGIKLVVVILTSKTMLDHPSLDMRLSYIRRQSGLDSRSSLFILSPVIDSEILSFVKTLKSELFESSLDYYREHSRKVRRKRSRSNSIVHQSNLNNSYSKSNQPILNSLGQQGWIVRSDFKLATFAEFRQEYDVALKSYEDCWIGLSGMFSSTAILPPRTKRWAEAKVLIDCINIKICKFYFYSQETSRAMDQFSKHVNRFRDLCNGWGIGDETFEYWSWLSKQYTMFSELIECGCRNGLRLPNLLPNPSTSFNEVNFFSLNHPSDHLQIPANVLLHPGFYYYQSGVCATHRRDKFRASEIAEEQMKSIAKSKDQAATFQGSAALAYERKVNHTELIIGLFTKAYELFKRFNSIRMTLFLAFKIAMIHFDNQDYVTAGKFFERITSTYRKERFKPILDNALMRFYESIKLEIGYPLIKFENDRPEFERFEKLLEISYELIDSNCLIVPIETKAKICDELQDMIQIPGNGSIESPRLITLDMTNSTSPLRSEVVFWNSSAQLGDTINFQLKIYSENPFPGYHLSFTSCELHFSNFSTIIIHHQSQEVKPLINLDLHEISEESLKFEGNLSWTNEFNLMIFNGEFKPLMTKPISPQQDYSNFRWVHEVDEKTNESKYLTTEGLSSFCQVRDKIPLARAEIENEELVLLDETGSIKVKLYNDEEDETLVFKLDVECRDPVSEKDTLMIDEESNMINLNEYTLCSLEPRGSIEKIITLQPSLAGNRHMKLTVNAIKQSQATTNSVEETSTLEETDLPFFPSCQLIKPILLQVKDPFLCEFDIRYLNLNRNSINRKLSDCCLPDLWDKSDRVLVNVIIKSNDLIKLSLNQIQIQCENVVTPIKVLSSSISSNEEDNAFPLEPGSALSIGYVIELATGSQSDNCALKITWERSMKKTSDLNSTHTTIHPIRFPIKKKPPILITNNLPPHLKIYEKCKITYLIENQSQNQMKTLNYELKPSDEWIFSGKRLIESFKLLPGMKRSIEIIGIPIVLGLIEIPKVIFFEKVNKNTLKRNDEEDGGGLIEEILRGIDEFDEDDRGDDRGDLDGVRELKVFREFEHVKGVENEQVYQHQHQHQQNLNSSKSGGFNQILVFP</sequence>
<evidence type="ECO:0000256" key="1">
    <source>
        <dbReference type="SAM" id="MobiDB-lite"/>
    </source>
</evidence>
<dbReference type="InterPro" id="IPR021773">
    <property type="entry name" value="TPC11"/>
</dbReference>
<dbReference type="EMBL" id="GL883107">
    <property type="protein sequence ID" value="EGG06574.1"/>
    <property type="molecule type" value="Genomic_DNA"/>
</dbReference>
<organism evidence="4">
    <name type="scientific">Melampsora larici-populina (strain 98AG31 / pathotype 3-4-7)</name>
    <name type="common">Poplar leaf rust fungus</name>
    <dbReference type="NCBI Taxonomy" id="747676"/>
    <lineage>
        <taxon>Eukaryota</taxon>
        <taxon>Fungi</taxon>
        <taxon>Dikarya</taxon>
        <taxon>Basidiomycota</taxon>
        <taxon>Pucciniomycotina</taxon>
        <taxon>Pucciniomycetes</taxon>
        <taxon>Pucciniales</taxon>
        <taxon>Melampsoraceae</taxon>
        <taxon>Melampsora</taxon>
    </lineage>
</organism>
<dbReference type="InterPro" id="IPR011990">
    <property type="entry name" value="TPR-like_helical_dom_sf"/>
</dbReference>
<gene>
    <name evidence="3" type="ORF">MELLADRAFT_63177</name>
</gene>
<feature type="domain" description="Trafficking protein particle complex subunit 11" evidence="2">
    <location>
        <begin position="370"/>
        <end position="610"/>
    </location>
</feature>
<dbReference type="PANTHER" id="PTHR14374:SF0">
    <property type="entry name" value="TRAFFICKING PROTEIN PARTICLE COMPLEX SUBUNIT 11"/>
    <property type="match status" value="1"/>
</dbReference>
<dbReference type="SUPFAM" id="SSF48452">
    <property type="entry name" value="TPR-like"/>
    <property type="match status" value="1"/>
</dbReference>
<keyword evidence="4" id="KW-1185">Reference proteome</keyword>
<dbReference type="InParanoid" id="F4RLQ1"/>
<dbReference type="STRING" id="747676.F4RLQ1"/>
<evidence type="ECO:0000313" key="4">
    <source>
        <dbReference type="Proteomes" id="UP000001072"/>
    </source>
</evidence>
<protein>
    <recommendedName>
        <fullName evidence="2">Trafficking protein particle complex subunit 11 domain-containing protein</fullName>
    </recommendedName>
</protein>
<accession>F4RLQ1</accession>
<evidence type="ECO:0000259" key="2">
    <source>
        <dbReference type="Pfam" id="PF11817"/>
    </source>
</evidence>
<dbReference type="Pfam" id="PF11817">
    <property type="entry name" value="Foie-gras_1"/>
    <property type="match status" value="1"/>
</dbReference>
<dbReference type="Proteomes" id="UP000001072">
    <property type="component" value="Unassembled WGS sequence"/>
</dbReference>
<feature type="compositionally biased region" description="Low complexity" evidence="1">
    <location>
        <begin position="104"/>
        <end position="121"/>
    </location>
</feature>